<keyword evidence="2 6" id="KW-0507">mRNA processing</keyword>
<evidence type="ECO:0000259" key="8">
    <source>
        <dbReference type="Pfam" id="PF03159"/>
    </source>
</evidence>
<dbReference type="PIRSF" id="PIRSF037239">
    <property type="entry name" value="Exonuclease_Xrn2"/>
    <property type="match status" value="1"/>
</dbReference>
<dbReference type="EMBL" id="BPVZ01000108">
    <property type="protein sequence ID" value="GKV34983.1"/>
    <property type="molecule type" value="Genomic_DNA"/>
</dbReference>
<feature type="compositionally biased region" description="Low complexity" evidence="7">
    <location>
        <begin position="451"/>
        <end position="471"/>
    </location>
</feature>
<comment type="function">
    <text evidence="6">Possesses 5'-&gt;3' exoribonuclease activity. Acts as an endogenous post-transcriptional gene silencing (PTGS) suppressor.</text>
</comment>
<evidence type="ECO:0000256" key="7">
    <source>
        <dbReference type="SAM" id="MobiDB-lite"/>
    </source>
</evidence>
<dbReference type="GO" id="GO:0006397">
    <property type="term" value="P:mRNA processing"/>
    <property type="evidence" value="ECO:0007669"/>
    <property type="project" value="UniProtKB-UniRule"/>
</dbReference>
<dbReference type="GO" id="GO:0004534">
    <property type="term" value="F:5'-3' RNA exonuclease activity"/>
    <property type="evidence" value="ECO:0007669"/>
    <property type="project" value="UniProtKB-UniRule"/>
</dbReference>
<keyword evidence="5 6" id="KW-0269">Exonuclease</keyword>
<dbReference type="Gene3D" id="3.40.50.12390">
    <property type="match status" value="2"/>
</dbReference>
<dbReference type="CDD" id="cd18673">
    <property type="entry name" value="PIN_XRN1-2-like"/>
    <property type="match status" value="1"/>
</dbReference>
<dbReference type="GO" id="GO:0003723">
    <property type="term" value="F:RNA binding"/>
    <property type="evidence" value="ECO:0007669"/>
    <property type="project" value="TreeGrafter"/>
</dbReference>
<evidence type="ECO:0000256" key="3">
    <source>
        <dbReference type="ARBA" id="ARBA00022722"/>
    </source>
</evidence>
<accession>A0AAV5LD24</accession>
<feature type="domain" description="Xrn1 N-terminal" evidence="8">
    <location>
        <begin position="1"/>
        <end position="241"/>
    </location>
</feature>
<sequence length="1016" mass="116401">MGVPCFYSWLVNKYPNIRVKAIEELGDVIDWSSPNPNGIEFDNLYLDMNSIIYPCFGPHDTLSQVFNNICEDVDLLFSIVRPRKLLYLAIDGVAPRAKTFLQRSVKFSAAKLAELIEEEKDRLRDEFEREGKRVLPKGKIELYTSNINPGTKFMHILSSRLKGYIQLRMNNDPDWKDIQVILSDVNVPGEGEHKIMNFIRIQRSLPGYNCNTKHCLYGPDADLIMLALATHEVHISILREDFISQKHQAIFQSAPETISQAAESSLPESRDNEECESSNSTEVKKPFEFLHIWILRKYLELEMNISDQPQTARMDPEQLLDVELELNRRKSDPPKTLKMDLEQIIDDFIFMCFFVGNDFLPKMPTLEVREGCIDLLIYVYKNHFTELGGYLVDMQRVGDINLGFINLERVEKFIIMVGTYEEKIFKKRSDLHVHKVRRLLECAERDSRENVCSQSNSSSSSPPSNGKSPTSLAEAAVSDGNATSSSRMCHSLPDDENEILRNTQDLKEKSEQNVEKRFDLLNDSYLESDKVKLGFPGWRERYYKEKFSAETPDKIETIRKEIVHEYTEGLIWLLLYYFSEVPSWSWFYPYHYGPFASDLKGLAQVKVKFGKGRPFKPFEQLLGILSPISAHLLPKPFARLMKDENSSIIDFYPNDFEIDTDGKRFAWQGICKLPFIDEERLLSETRRLEKELTKDEEERNSEKVDLLFVGRSSNSAFQIPNLVSRDQNEMMKVDATLSGGIGGFIRICDDDFSKVNSSHLEEMNIIVLWFKLPTECLHLPRPLEGVQYPEMNTTELLIEVTPLWHECFRRKPYTRTSSQETYRRANGSSNFAWSSSSSLVQNRRTKMFTSDKSPEIHKFAGSGWGGSGRGRTDPNFGEQTGQHSPRMHVRGPAIGGGPNWDPQNPNAHPSKPSSEGTLNNHADESKVGSGMEQLKVEESSYSFRPNFGQGHLALRNVVSSAAAGSKQRLQFTQKQVLQGNENPSSDSMGRGQWDKEDDCNRRRNKTNSFFGNHCPW</sequence>
<gene>
    <name evidence="10" type="ORF">SLEP1_g43309</name>
</gene>
<dbReference type="Pfam" id="PF17846">
    <property type="entry name" value="XRN_M"/>
    <property type="match status" value="1"/>
</dbReference>
<dbReference type="InterPro" id="IPR004859">
    <property type="entry name" value="Xrn1_N"/>
</dbReference>
<feature type="region of interest" description="Disordered" evidence="7">
    <location>
        <begin position="260"/>
        <end position="280"/>
    </location>
</feature>
<evidence type="ECO:0000259" key="9">
    <source>
        <dbReference type="Pfam" id="PF17846"/>
    </source>
</evidence>
<dbReference type="Pfam" id="PF03159">
    <property type="entry name" value="XRN_N"/>
    <property type="match status" value="1"/>
</dbReference>
<evidence type="ECO:0000313" key="10">
    <source>
        <dbReference type="EMBL" id="GKV34983.1"/>
    </source>
</evidence>
<keyword evidence="11" id="KW-1185">Reference proteome</keyword>
<dbReference type="PANTHER" id="PTHR12341">
    <property type="entry name" value="5'-&gt;3' EXORIBONUCLEASE"/>
    <property type="match status" value="1"/>
</dbReference>
<feature type="region of interest" description="Disordered" evidence="7">
    <location>
        <begin position="856"/>
        <end position="929"/>
    </location>
</feature>
<organism evidence="10 11">
    <name type="scientific">Rubroshorea leprosula</name>
    <dbReference type="NCBI Taxonomy" id="152421"/>
    <lineage>
        <taxon>Eukaryota</taxon>
        <taxon>Viridiplantae</taxon>
        <taxon>Streptophyta</taxon>
        <taxon>Embryophyta</taxon>
        <taxon>Tracheophyta</taxon>
        <taxon>Spermatophyta</taxon>
        <taxon>Magnoliopsida</taxon>
        <taxon>eudicotyledons</taxon>
        <taxon>Gunneridae</taxon>
        <taxon>Pentapetalae</taxon>
        <taxon>rosids</taxon>
        <taxon>malvids</taxon>
        <taxon>Malvales</taxon>
        <taxon>Dipterocarpaceae</taxon>
        <taxon>Rubroshorea</taxon>
    </lineage>
</organism>
<feature type="region of interest" description="Disordered" evidence="7">
    <location>
        <begin position="451"/>
        <end position="477"/>
    </location>
</feature>
<keyword evidence="4 6" id="KW-0378">Hydrolase</keyword>
<protein>
    <recommendedName>
        <fullName evidence="6">5'-3' exoribonuclease</fullName>
        <ecNumber evidence="6">3.1.13.-</ecNumber>
    </recommendedName>
</protein>
<evidence type="ECO:0000256" key="5">
    <source>
        <dbReference type="ARBA" id="ARBA00022839"/>
    </source>
</evidence>
<dbReference type="GO" id="GO:0005634">
    <property type="term" value="C:nucleus"/>
    <property type="evidence" value="ECO:0007669"/>
    <property type="project" value="InterPro"/>
</dbReference>
<name>A0AAV5LD24_9ROSI</name>
<evidence type="ECO:0000313" key="11">
    <source>
        <dbReference type="Proteomes" id="UP001054252"/>
    </source>
</evidence>
<proteinExistence type="inferred from homology"/>
<dbReference type="Gene3D" id="1.25.40.1050">
    <property type="match status" value="1"/>
</dbReference>
<dbReference type="InterPro" id="IPR041412">
    <property type="entry name" value="Xrn1_helical"/>
</dbReference>
<feature type="region of interest" description="Disordered" evidence="7">
    <location>
        <begin position="976"/>
        <end position="1011"/>
    </location>
</feature>
<evidence type="ECO:0000256" key="6">
    <source>
        <dbReference type="PIRNR" id="PIRNR037239"/>
    </source>
</evidence>
<feature type="domain" description="Xrn1 helical" evidence="9">
    <location>
        <begin position="338"/>
        <end position="790"/>
    </location>
</feature>
<feature type="compositionally biased region" description="Basic and acidic residues" evidence="7">
    <location>
        <begin position="992"/>
        <end position="1001"/>
    </location>
</feature>
<dbReference type="GO" id="GO:0000956">
    <property type="term" value="P:nuclear-transcribed mRNA catabolic process"/>
    <property type="evidence" value="ECO:0007669"/>
    <property type="project" value="TreeGrafter"/>
</dbReference>
<dbReference type="FunFam" id="1.25.40.1050:FF:000002">
    <property type="entry name" value="5'-3' exoribonuclease"/>
    <property type="match status" value="1"/>
</dbReference>
<dbReference type="EC" id="3.1.13.-" evidence="6"/>
<dbReference type="Proteomes" id="UP001054252">
    <property type="component" value="Unassembled WGS sequence"/>
</dbReference>
<dbReference type="PANTHER" id="PTHR12341:SF62">
    <property type="entry name" value="5'-3' EXORIBONUCLEASE 3-LIKE"/>
    <property type="match status" value="1"/>
</dbReference>
<dbReference type="InterPro" id="IPR027073">
    <property type="entry name" value="5_3_exoribonuclease"/>
</dbReference>
<comment type="similarity">
    <text evidence="1 6">Belongs to the 5'-3' exonuclease family. XRN2/RAT1 subfamily.</text>
</comment>
<evidence type="ECO:0000256" key="2">
    <source>
        <dbReference type="ARBA" id="ARBA00022664"/>
    </source>
</evidence>
<keyword evidence="3 6" id="KW-0540">Nuclease</keyword>
<feature type="region of interest" description="Disordered" evidence="7">
    <location>
        <begin position="815"/>
        <end position="836"/>
    </location>
</feature>
<dbReference type="AlphaFoldDB" id="A0AAV5LD24"/>
<comment type="caution">
    <text evidence="10">The sequence shown here is derived from an EMBL/GenBank/DDBJ whole genome shotgun (WGS) entry which is preliminary data.</text>
</comment>
<evidence type="ECO:0000256" key="4">
    <source>
        <dbReference type="ARBA" id="ARBA00022801"/>
    </source>
</evidence>
<feature type="compositionally biased region" description="Polar residues" evidence="7">
    <location>
        <begin position="976"/>
        <end position="987"/>
    </location>
</feature>
<evidence type="ECO:0000256" key="1">
    <source>
        <dbReference type="ARBA" id="ARBA00006994"/>
    </source>
</evidence>
<dbReference type="InterPro" id="IPR017151">
    <property type="entry name" value="Xrn2/3/4"/>
</dbReference>
<reference evidence="10 11" key="1">
    <citation type="journal article" date="2021" name="Commun. Biol.">
        <title>The genome of Shorea leprosula (Dipterocarpaceae) highlights the ecological relevance of drought in aseasonal tropical rainforests.</title>
        <authorList>
            <person name="Ng K.K.S."/>
            <person name="Kobayashi M.J."/>
            <person name="Fawcett J.A."/>
            <person name="Hatakeyama M."/>
            <person name="Paape T."/>
            <person name="Ng C.H."/>
            <person name="Ang C.C."/>
            <person name="Tnah L.H."/>
            <person name="Lee C.T."/>
            <person name="Nishiyama T."/>
            <person name="Sese J."/>
            <person name="O'Brien M.J."/>
            <person name="Copetti D."/>
            <person name="Mohd Noor M.I."/>
            <person name="Ong R.C."/>
            <person name="Putra M."/>
            <person name="Sireger I.Z."/>
            <person name="Indrioko S."/>
            <person name="Kosugi Y."/>
            <person name="Izuno A."/>
            <person name="Isagi Y."/>
            <person name="Lee S.L."/>
            <person name="Shimizu K.K."/>
        </authorList>
    </citation>
    <scope>NUCLEOTIDE SEQUENCE [LARGE SCALE GENOMIC DNA]</scope>
    <source>
        <strain evidence="10">214</strain>
    </source>
</reference>
<feature type="compositionally biased region" description="Polar residues" evidence="7">
    <location>
        <begin position="901"/>
        <end position="920"/>
    </location>
</feature>